<organism evidence="2 3">
    <name type="scientific">Liparis tanakae</name>
    <name type="common">Tanaka's snailfish</name>
    <dbReference type="NCBI Taxonomy" id="230148"/>
    <lineage>
        <taxon>Eukaryota</taxon>
        <taxon>Metazoa</taxon>
        <taxon>Chordata</taxon>
        <taxon>Craniata</taxon>
        <taxon>Vertebrata</taxon>
        <taxon>Euteleostomi</taxon>
        <taxon>Actinopterygii</taxon>
        <taxon>Neopterygii</taxon>
        <taxon>Teleostei</taxon>
        <taxon>Neoteleostei</taxon>
        <taxon>Acanthomorphata</taxon>
        <taxon>Eupercaria</taxon>
        <taxon>Perciformes</taxon>
        <taxon>Cottioidei</taxon>
        <taxon>Cottales</taxon>
        <taxon>Liparidae</taxon>
        <taxon>Liparis</taxon>
    </lineage>
</organism>
<feature type="compositionally biased region" description="Basic and acidic residues" evidence="1">
    <location>
        <begin position="39"/>
        <end position="52"/>
    </location>
</feature>
<dbReference type="Proteomes" id="UP000314294">
    <property type="component" value="Unassembled WGS sequence"/>
</dbReference>
<keyword evidence="3" id="KW-1185">Reference proteome</keyword>
<name>A0A4Z2GI66_9TELE</name>
<protein>
    <submittedName>
        <fullName evidence="2">Uncharacterized protein</fullName>
    </submittedName>
</protein>
<evidence type="ECO:0000256" key="1">
    <source>
        <dbReference type="SAM" id="MobiDB-lite"/>
    </source>
</evidence>
<dbReference type="AlphaFoldDB" id="A0A4Z2GI66"/>
<evidence type="ECO:0000313" key="2">
    <source>
        <dbReference type="EMBL" id="TNN52484.1"/>
    </source>
</evidence>
<accession>A0A4Z2GI66</accession>
<reference evidence="2 3" key="1">
    <citation type="submission" date="2019-03" db="EMBL/GenBank/DDBJ databases">
        <title>First draft genome of Liparis tanakae, snailfish: a comprehensive survey of snailfish specific genes.</title>
        <authorList>
            <person name="Kim W."/>
            <person name="Song I."/>
            <person name="Jeong J.-H."/>
            <person name="Kim D."/>
            <person name="Kim S."/>
            <person name="Ryu S."/>
            <person name="Song J.Y."/>
            <person name="Lee S.K."/>
        </authorList>
    </citation>
    <scope>NUCLEOTIDE SEQUENCE [LARGE SCALE GENOMIC DNA]</scope>
    <source>
        <tissue evidence="2">Muscle</tissue>
    </source>
</reference>
<feature type="region of interest" description="Disordered" evidence="1">
    <location>
        <begin position="29"/>
        <end position="52"/>
    </location>
</feature>
<evidence type="ECO:0000313" key="3">
    <source>
        <dbReference type="Proteomes" id="UP000314294"/>
    </source>
</evidence>
<comment type="caution">
    <text evidence="2">The sequence shown here is derived from an EMBL/GenBank/DDBJ whole genome shotgun (WGS) entry which is preliminary data.</text>
</comment>
<dbReference type="EMBL" id="SRLO01000545">
    <property type="protein sequence ID" value="TNN52484.1"/>
    <property type="molecule type" value="Genomic_DNA"/>
</dbReference>
<gene>
    <name evidence="2" type="ORF">EYF80_037311</name>
</gene>
<proteinExistence type="predicted"/>
<sequence>MNEEEEEDERSSLVLPGPILVKPDEIMQFHHGNPFSSDSSRDQSTVDRLRSCKDQSTVDRSRPCFTAALRPIHTSAFSEKRTDGRIRKLHARRTQAFSDLACVDPFFYPCVKIYARIRKHTQACKAVIGLLV</sequence>